<organism evidence="1 2">
    <name type="scientific">Holothuria leucospilota</name>
    <name type="common">Black long sea cucumber</name>
    <name type="synonym">Mertensiothuria leucospilota</name>
    <dbReference type="NCBI Taxonomy" id="206669"/>
    <lineage>
        <taxon>Eukaryota</taxon>
        <taxon>Metazoa</taxon>
        <taxon>Echinodermata</taxon>
        <taxon>Eleutherozoa</taxon>
        <taxon>Echinozoa</taxon>
        <taxon>Holothuroidea</taxon>
        <taxon>Aspidochirotacea</taxon>
        <taxon>Aspidochirotida</taxon>
        <taxon>Holothuriidae</taxon>
        <taxon>Holothuria</taxon>
    </lineage>
</organism>
<gene>
    <name evidence="1" type="ORF">HOLleu_42490</name>
</gene>
<sequence length="104" mass="12348">MHKLDCTFAYKRFSGSVPPQSFQVDSTLATLKSRNVKVKWRMFKDDPRYILNLETGRWEREDNGEEPTSADFEEMRLDFAKDIPFQLDETAQKSEIKNIREELR</sequence>
<keyword evidence="2" id="KW-1185">Reference proteome</keyword>
<protein>
    <submittedName>
        <fullName evidence="1">Uncharacterized protein</fullName>
    </submittedName>
</protein>
<dbReference type="AlphaFoldDB" id="A0A9Q0YEU0"/>
<dbReference type="Proteomes" id="UP001152320">
    <property type="component" value="Unassembled WGS sequence"/>
</dbReference>
<reference evidence="1" key="1">
    <citation type="submission" date="2021-10" db="EMBL/GenBank/DDBJ databases">
        <title>Tropical sea cucumber genome reveals ecological adaptation and Cuvierian tubules defense mechanism.</title>
        <authorList>
            <person name="Chen T."/>
        </authorList>
    </citation>
    <scope>NUCLEOTIDE SEQUENCE</scope>
    <source>
        <strain evidence="1">Nanhai2018</strain>
        <tissue evidence="1">Muscle</tissue>
    </source>
</reference>
<proteinExistence type="predicted"/>
<name>A0A9Q0YEU0_HOLLE</name>
<comment type="caution">
    <text evidence="1">The sequence shown here is derived from an EMBL/GenBank/DDBJ whole genome shotgun (WGS) entry which is preliminary data.</text>
</comment>
<accession>A0A9Q0YEU0</accession>
<evidence type="ECO:0000313" key="2">
    <source>
        <dbReference type="Proteomes" id="UP001152320"/>
    </source>
</evidence>
<dbReference type="EMBL" id="JAIZAY010000080">
    <property type="protein sequence ID" value="KAJ8019124.1"/>
    <property type="molecule type" value="Genomic_DNA"/>
</dbReference>
<evidence type="ECO:0000313" key="1">
    <source>
        <dbReference type="EMBL" id="KAJ8019124.1"/>
    </source>
</evidence>